<dbReference type="AlphaFoldDB" id="A0A6P7TAQ2"/>
<evidence type="ECO:0000313" key="5">
    <source>
        <dbReference type="RefSeq" id="XP_036367146.1"/>
    </source>
</evidence>
<organism evidence="3 4">
    <name type="scientific">Octopus sinensis</name>
    <name type="common">East Asian common octopus</name>
    <dbReference type="NCBI Taxonomy" id="2607531"/>
    <lineage>
        <taxon>Eukaryota</taxon>
        <taxon>Metazoa</taxon>
        <taxon>Spiralia</taxon>
        <taxon>Lophotrochozoa</taxon>
        <taxon>Mollusca</taxon>
        <taxon>Cephalopoda</taxon>
        <taxon>Coleoidea</taxon>
        <taxon>Octopodiformes</taxon>
        <taxon>Octopoda</taxon>
        <taxon>Incirrata</taxon>
        <taxon>Octopodidae</taxon>
        <taxon>Octopus</taxon>
    </lineage>
</organism>
<proteinExistence type="predicted"/>
<name>A0A6P7TAQ2_9MOLL</name>
<dbReference type="InterPro" id="IPR004302">
    <property type="entry name" value="Cellulose/chitin-bd_N"/>
</dbReference>
<dbReference type="RefSeq" id="XP_036367146.1">
    <property type="nucleotide sequence ID" value="XM_036511253.1"/>
</dbReference>
<feature type="domain" description="Chitin-binding type-4" evidence="2">
    <location>
        <begin position="23"/>
        <end position="211"/>
    </location>
</feature>
<evidence type="ECO:0000256" key="1">
    <source>
        <dbReference type="SAM" id="MobiDB-lite"/>
    </source>
</evidence>
<keyword evidence="3" id="KW-1185">Reference proteome</keyword>
<feature type="region of interest" description="Disordered" evidence="1">
    <location>
        <begin position="219"/>
        <end position="250"/>
    </location>
</feature>
<reference evidence="4 5" key="1">
    <citation type="submission" date="2025-08" db="UniProtKB">
        <authorList>
            <consortium name="RefSeq"/>
        </authorList>
    </citation>
    <scope>IDENTIFICATION</scope>
</reference>
<evidence type="ECO:0000313" key="3">
    <source>
        <dbReference type="Proteomes" id="UP000515154"/>
    </source>
</evidence>
<gene>
    <name evidence="4 5 6" type="primary">LOC115222074</name>
</gene>
<feature type="compositionally biased region" description="Basic and acidic residues" evidence="1">
    <location>
        <begin position="219"/>
        <end position="238"/>
    </location>
</feature>
<dbReference type="PANTHER" id="PTHR21113:SF4">
    <property type="entry name" value="CHITIN-BINDING TYPE-4 DOMAIN-CONTAINING PROTEIN"/>
    <property type="match status" value="1"/>
</dbReference>
<sequence>MKSIYREIFYVNFAILLPFVFGHGRLLEPPSRTSMWRFGYNTPPDYDDNGHNCGGVGLQFGKNKGKCGMCGDPYYGPRDSEAGGIFAKGIITRNYKSGGILNVLIQITANHKGYFEFHLCPNNNVKERITQECLDKYPLKFLDGTSRHFLEDFRSNTNFSLSLRLPSHLECSQCVLQWKYTAGNTYNCDPILDKCCTGCGDQEQFYACADISIKKASDASKEKNPTTKQKLDSTENETKGGLTTSRNIPEKPNINSKMICQAKFNLQPKKHFNKWCNLMCQPMNPFP</sequence>
<dbReference type="Proteomes" id="UP000515154">
    <property type="component" value="Linkage group LG19"/>
</dbReference>
<dbReference type="Pfam" id="PF03067">
    <property type="entry name" value="LPMO_10"/>
    <property type="match status" value="1"/>
</dbReference>
<protein>
    <submittedName>
        <fullName evidence="4 5">Uncharacterized protein LOC115222074</fullName>
    </submittedName>
</protein>
<dbReference type="RefSeq" id="XP_029648034.1">
    <property type="nucleotide sequence ID" value="XM_029792174.2"/>
</dbReference>
<dbReference type="KEGG" id="osn:115222074"/>
<dbReference type="RefSeq" id="XP_036367147.1">
    <property type="nucleotide sequence ID" value="XM_036511254.1"/>
</dbReference>
<evidence type="ECO:0000259" key="2">
    <source>
        <dbReference type="Pfam" id="PF03067"/>
    </source>
</evidence>
<evidence type="ECO:0000313" key="4">
    <source>
        <dbReference type="RefSeq" id="XP_029648034.1"/>
    </source>
</evidence>
<feature type="compositionally biased region" description="Polar residues" evidence="1">
    <location>
        <begin position="241"/>
        <end position="250"/>
    </location>
</feature>
<evidence type="ECO:0000313" key="6">
    <source>
        <dbReference type="RefSeq" id="XP_036367147.1"/>
    </source>
</evidence>
<accession>A0A6P7TAQ2</accession>
<dbReference type="PANTHER" id="PTHR21113">
    <property type="entry name" value="AGAP001705-PA"/>
    <property type="match status" value="1"/>
</dbReference>